<evidence type="ECO:0000256" key="3">
    <source>
        <dbReference type="ARBA" id="ARBA00023239"/>
    </source>
</evidence>
<dbReference type="PANTHER" id="PTHR30502:SF0">
    <property type="entry name" value="PHOSPHOENOLPYRUVATE CARBOXYLASE FAMILY PROTEIN"/>
    <property type="match status" value="1"/>
</dbReference>
<dbReference type="KEGG" id="flh:EJ997_01265"/>
<dbReference type="Pfam" id="PF03328">
    <property type="entry name" value="HpcH_HpaI"/>
    <property type="match status" value="1"/>
</dbReference>
<evidence type="ECO:0000256" key="1">
    <source>
        <dbReference type="ARBA" id="ARBA00005568"/>
    </source>
</evidence>
<proteinExistence type="inferred from homology"/>
<evidence type="ECO:0000259" key="4">
    <source>
        <dbReference type="Pfam" id="PF03328"/>
    </source>
</evidence>
<dbReference type="Gene3D" id="3.20.20.60">
    <property type="entry name" value="Phosphoenolpyruvate-binding domains"/>
    <property type="match status" value="1"/>
</dbReference>
<dbReference type="InterPro" id="IPR050251">
    <property type="entry name" value="HpcH-HpaI_aldolase"/>
</dbReference>
<dbReference type="PANTHER" id="PTHR30502">
    <property type="entry name" value="2-KETO-3-DEOXY-L-RHAMNONATE ALDOLASE"/>
    <property type="match status" value="1"/>
</dbReference>
<dbReference type="GO" id="GO:0046872">
    <property type="term" value="F:metal ion binding"/>
    <property type="evidence" value="ECO:0007669"/>
    <property type="project" value="UniProtKB-KW"/>
</dbReference>
<protein>
    <submittedName>
        <fullName evidence="5">4-hydroxy-2-oxovalerate aldolase</fullName>
    </submittedName>
</protein>
<dbReference type="SUPFAM" id="SSF51621">
    <property type="entry name" value="Phosphoenolpyruvate/pyruvate domain"/>
    <property type="match status" value="1"/>
</dbReference>
<keyword evidence="3" id="KW-0456">Lyase</keyword>
<evidence type="ECO:0000313" key="6">
    <source>
        <dbReference type="Proteomes" id="UP000280344"/>
    </source>
</evidence>
<reference evidence="5 6" key="1">
    <citation type="submission" date="2018-12" db="EMBL/GenBank/DDBJ databases">
        <title>Complete genome sequence of Flaviflexus sp. H23T48.</title>
        <authorList>
            <person name="Bae J.-W."/>
            <person name="Lee J.-Y."/>
        </authorList>
    </citation>
    <scope>NUCLEOTIDE SEQUENCE [LARGE SCALE GENOMIC DNA]</scope>
    <source>
        <strain evidence="5 6">H23T48</strain>
    </source>
</reference>
<dbReference type="GO" id="GO:0016832">
    <property type="term" value="F:aldehyde-lyase activity"/>
    <property type="evidence" value="ECO:0007669"/>
    <property type="project" value="TreeGrafter"/>
</dbReference>
<dbReference type="Proteomes" id="UP000280344">
    <property type="component" value="Chromosome"/>
</dbReference>
<dbReference type="RefSeq" id="WP_126702968.1">
    <property type="nucleotide sequence ID" value="NZ_CP034593.1"/>
</dbReference>
<comment type="similarity">
    <text evidence="1">Belongs to the HpcH/HpaI aldolase family.</text>
</comment>
<keyword evidence="6" id="KW-1185">Reference proteome</keyword>
<dbReference type="AlphaFoldDB" id="A0A3S9PUX6"/>
<gene>
    <name evidence="5" type="ORF">EJ997_01265</name>
</gene>
<dbReference type="GO" id="GO:0005737">
    <property type="term" value="C:cytoplasm"/>
    <property type="evidence" value="ECO:0007669"/>
    <property type="project" value="TreeGrafter"/>
</dbReference>
<dbReference type="OrthoDB" id="86160at2"/>
<name>A0A3S9PUX6_9ACTO</name>
<dbReference type="EMBL" id="CP034593">
    <property type="protein sequence ID" value="AZQ76159.1"/>
    <property type="molecule type" value="Genomic_DNA"/>
</dbReference>
<organism evidence="5 6">
    <name type="scientific">Flaviflexus ciconiae</name>
    <dbReference type="NCBI Taxonomy" id="2496867"/>
    <lineage>
        <taxon>Bacteria</taxon>
        <taxon>Bacillati</taxon>
        <taxon>Actinomycetota</taxon>
        <taxon>Actinomycetes</taxon>
        <taxon>Actinomycetales</taxon>
        <taxon>Actinomycetaceae</taxon>
        <taxon>Flaviflexus</taxon>
    </lineage>
</organism>
<evidence type="ECO:0000256" key="2">
    <source>
        <dbReference type="ARBA" id="ARBA00022723"/>
    </source>
</evidence>
<dbReference type="InterPro" id="IPR040442">
    <property type="entry name" value="Pyrv_kinase-like_dom_sf"/>
</dbReference>
<dbReference type="InterPro" id="IPR015813">
    <property type="entry name" value="Pyrv/PenolPyrv_kinase-like_dom"/>
</dbReference>
<dbReference type="InterPro" id="IPR005000">
    <property type="entry name" value="Aldolase/citrate-lyase_domain"/>
</dbReference>
<evidence type="ECO:0000313" key="5">
    <source>
        <dbReference type="EMBL" id="AZQ76159.1"/>
    </source>
</evidence>
<keyword evidence="2" id="KW-0479">Metal-binding</keyword>
<sequence>MAIPEQCVWLSEPSTAKVDIAKLTGFDGVILDVEHGLFELRSLDWMVSYIKANGLRAIVKVLGPEREPIQQALDFGADAVVIPHVESVEHAMRVTAFAKFPPLGDRSLAGGRTATYVAYTDEGVAEMDRSTKCYPMIEDAGALEDVEEILALDTVDGIFVGPTDLALRREGGIYTANDAEVEDILRAARAANAAGKPWIFPAWSAKEQDIAVRERAAIVGLAMEYSVLYSGFAKVKSEFEQIVERNGS</sequence>
<feature type="domain" description="HpcH/HpaI aldolase/citrate lyase" evidence="4">
    <location>
        <begin position="8"/>
        <end position="195"/>
    </location>
</feature>
<accession>A0A3S9PUX6</accession>